<organism evidence="1 2">
    <name type="scientific">Racocetra fulgida</name>
    <dbReference type="NCBI Taxonomy" id="60492"/>
    <lineage>
        <taxon>Eukaryota</taxon>
        <taxon>Fungi</taxon>
        <taxon>Fungi incertae sedis</taxon>
        <taxon>Mucoromycota</taxon>
        <taxon>Glomeromycotina</taxon>
        <taxon>Glomeromycetes</taxon>
        <taxon>Diversisporales</taxon>
        <taxon>Gigasporaceae</taxon>
        <taxon>Racocetra</taxon>
    </lineage>
</organism>
<accession>A0A9N9HC85</accession>
<proteinExistence type="predicted"/>
<reference evidence="1" key="1">
    <citation type="submission" date="2021-06" db="EMBL/GenBank/DDBJ databases">
        <authorList>
            <person name="Kallberg Y."/>
            <person name="Tangrot J."/>
            <person name="Rosling A."/>
        </authorList>
    </citation>
    <scope>NUCLEOTIDE SEQUENCE</scope>
    <source>
        <strain evidence="1">IN212</strain>
    </source>
</reference>
<dbReference type="AlphaFoldDB" id="A0A9N9HC85"/>
<gene>
    <name evidence="1" type="ORF">RFULGI_LOCUS9428</name>
</gene>
<sequence length="66" mass="7376">MSNVNIIDIEVNADETDIETKEVTTLNVRVPGPIKILFKIRPAVLYEVTGLLEKPEGLDNNACFFD</sequence>
<protein>
    <submittedName>
        <fullName evidence="1">10869_t:CDS:1</fullName>
    </submittedName>
</protein>
<evidence type="ECO:0000313" key="2">
    <source>
        <dbReference type="Proteomes" id="UP000789396"/>
    </source>
</evidence>
<dbReference type="EMBL" id="CAJVPZ010016839">
    <property type="protein sequence ID" value="CAG8676283.1"/>
    <property type="molecule type" value="Genomic_DNA"/>
</dbReference>
<comment type="caution">
    <text evidence="1">The sequence shown here is derived from an EMBL/GenBank/DDBJ whole genome shotgun (WGS) entry which is preliminary data.</text>
</comment>
<dbReference type="Proteomes" id="UP000789396">
    <property type="component" value="Unassembled WGS sequence"/>
</dbReference>
<evidence type="ECO:0000313" key="1">
    <source>
        <dbReference type="EMBL" id="CAG8676283.1"/>
    </source>
</evidence>
<name>A0A9N9HC85_9GLOM</name>
<keyword evidence="2" id="KW-1185">Reference proteome</keyword>
<feature type="non-terminal residue" evidence="1">
    <location>
        <position position="66"/>
    </location>
</feature>